<evidence type="ECO:0000256" key="1">
    <source>
        <dbReference type="SAM" id="Phobius"/>
    </source>
</evidence>
<sequence length="59" mass="6516">MDYKNIIIGIFFLIIGIYTIIDTYKKPDSQLITRTLGGYIGGIGAIVIGIMLVFGIKHL</sequence>
<feature type="transmembrane region" description="Helical" evidence="1">
    <location>
        <begin position="6"/>
        <end position="24"/>
    </location>
</feature>
<evidence type="ECO:0000313" key="2">
    <source>
        <dbReference type="EMBL" id="TWH92085.1"/>
    </source>
</evidence>
<dbReference type="AlphaFoldDB" id="A0A562KA50"/>
<keyword evidence="1" id="KW-0812">Transmembrane</keyword>
<organism evidence="2 3">
    <name type="scientific">Flavobacterium cheniae</name>
    <dbReference type="NCBI Taxonomy" id="295428"/>
    <lineage>
        <taxon>Bacteria</taxon>
        <taxon>Pseudomonadati</taxon>
        <taxon>Bacteroidota</taxon>
        <taxon>Flavobacteriia</taxon>
        <taxon>Flavobacteriales</taxon>
        <taxon>Flavobacteriaceae</taxon>
        <taxon>Flavobacterium</taxon>
    </lineage>
</organism>
<reference evidence="2 3" key="1">
    <citation type="journal article" date="2015" name="Stand. Genomic Sci.">
        <title>Genomic Encyclopedia of Bacterial and Archaeal Type Strains, Phase III: the genomes of soil and plant-associated and newly described type strains.</title>
        <authorList>
            <person name="Whitman W.B."/>
            <person name="Woyke T."/>
            <person name="Klenk H.P."/>
            <person name="Zhou Y."/>
            <person name="Lilburn T.G."/>
            <person name="Beck B.J."/>
            <person name="De Vos P."/>
            <person name="Vandamme P."/>
            <person name="Eisen J.A."/>
            <person name="Garrity G."/>
            <person name="Hugenholtz P."/>
            <person name="Kyrpides N.C."/>
        </authorList>
    </citation>
    <scope>NUCLEOTIDE SEQUENCE [LARGE SCALE GENOMIC DNA]</scope>
    <source>
        <strain evidence="2 3">CGMCC 1.6844</strain>
    </source>
</reference>
<dbReference type="EMBL" id="VLKM01000015">
    <property type="protein sequence ID" value="TWH92085.1"/>
    <property type="molecule type" value="Genomic_DNA"/>
</dbReference>
<proteinExistence type="predicted"/>
<dbReference type="Proteomes" id="UP000315312">
    <property type="component" value="Unassembled WGS sequence"/>
</dbReference>
<keyword evidence="1" id="KW-0472">Membrane</keyword>
<keyword evidence="3" id="KW-1185">Reference proteome</keyword>
<accession>A0A562KA50</accession>
<gene>
    <name evidence="2" type="ORF">IP97_02527</name>
</gene>
<comment type="caution">
    <text evidence="2">The sequence shown here is derived from an EMBL/GenBank/DDBJ whole genome shotgun (WGS) entry which is preliminary data.</text>
</comment>
<keyword evidence="1" id="KW-1133">Transmembrane helix</keyword>
<evidence type="ECO:0000313" key="3">
    <source>
        <dbReference type="Proteomes" id="UP000315312"/>
    </source>
</evidence>
<feature type="transmembrane region" description="Helical" evidence="1">
    <location>
        <begin position="36"/>
        <end position="56"/>
    </location>
</feature>
<protein>
    <submittedName>
        <fullName evidence="2">Uncharacterized protein</fullName>
    </submittedName>
</protein>
<name>A0A562KA50_9FLAO</name>